<keyword evidence="3" id="KW-0472">Membrane</keyword>
<dbReference type="Pfam" id="PF13490">
    <property type="entry name" value="zf-HC2"/>
    <property type="match status" value="1"/>
</dbReference>
<feature type="transmembrane region" description="Helical" evidence="3">
    <location>
        <begin position="91"/>
        <end position="110"/>
    </location>
</feature>
<evidence type="ECO:0000256" key="1">
    <source>
        <dbReference type="ARBA" id="ARBA00024353"/>
    </source>
</evidence>
<dbReference type="InterPro" id="IPR041916">
    <property type="entry name" value="Anti_sigma_zinc_sf"/>
</dbReference>
<gene>
    <name evidence="6" type="ORF">DCMF_15795</name>
</gene>
<comment type="similarity">
    <text evidence="1">Belongs to the zinc-associated anti-sigma factor (ZAS) superfamily. Anti-sigma-W factor family.</text>
</comment>
<evidence type="ECO:0000259" key="5">
    <source>
        <dbReference type="Pfam" id="PF14285"/>
    </source>
</evidence>
<keyword evidence="3" id="KW-0812">Transmembrane</keyword>
<feature type="domain" description="Putative zinc-finger" evidence="4">
    <location>
        <begin position="8"/>
        <end position="35"/>
    </location>
</feature>
<accession>A0A3G1KUB7</accession>
<protein>
    <recommendedName>
        <fullName evidence="2">Anti-sigma-W factor RsiW</fullName>
    </recommendedName>
</protein>
<evidence type="ECO:0000256" key="2">
    <source>
        <dbReference type="ARBA" id="ARBA00024438"/>
    </source>
</evidence>
<sequence length="371" mass="41347">MCLDENVLQAYLDGEVSGKEHNLIKDHLASCSHCQEVLKRLEENAAFVDIHLITYQKQLEKMEYPSMMVSSRSAQQPKKGVFDMVQKYRKLAGAVAAAACLGILFSFAPVRTWAAQFLTLFRVQNVATTTISVEDMEKISQAFDDQGINLDIKNLGKVENQKKGKHRSVDLEEAKELLGYTPLTPSYLPDNMAWSQELSYEPENIIAFTFDINNLNTVVEQLGGTHLFPENLDGQTFTLFLPDSVTVSAKSGEEGKNQAIHLLQAKSPEMDVPKDVDVEEVRNAVLDLPVIPDDVKQKLAALKNWQNTLYVPQPAHGSTKPIKINGIDGVAITDQGKKDEILIWQDQGYFYSLGGENVPETELLKVAESLH</sequence>
<dbReference type="Gene3D" id="1.10.10.1320">
    <property type="entry name" value="Anti-sigma factor, zinc-finger domain"/>
    <property type="match status" value="1"/>
</dbReference>
<keyword evidence="3" id="KW-1133">Transmembrane helix</keyword>
<dbReference type="InterPro" id="IPR025377">
    <property type="entry name" value="DUF4367"/>
</dbReference>
<dbReference type="Proteomes" id="UP000323521">
    <property type="component" value="Chromosome"/>
</dbReference>
<name>A0A3G1KUB7_FORW1</name>
<organism evidence="6 7">
    <name type="scientific">Formimonas warabiya</name>
    <dbReference type="NCBI Taxonomy" id="1761012"/>
    <lineage>
        <taxon>Bacteria</taxon>
        <taxon>Bacillati</taxon>
        <taxon>Bacillota</taxon>
        <taxon>Clostridia</taxon>
        <taxon>Eubacteriales</taxon>
        <taxon>Peptococcaceae</taxon>
        <taxon>Candidatus Formimonas</taxon>
    </lineage>
</organism>
<dbReference type="Pfam" id="PF14285">
    <property type="entry name" value="DUF4367"/>
    <property type="match status" value="1"/>
</dbReference>
<evidence type="ECO:0000313" key="6">
    <source>
        <dbReference type="EMBL" id="ATW26042.1"/>
    </source>
</evidence>
<evidence type="ECO:0000313" key="7">
    <source>
        <dbReference type="Proteomes" id="UP000323521"/>
    </source>
</evidence>
<reference evidence="6 7" key="1">
    <citation type="submission" date="2016-10" db="EMBL/GenBank/DDBJ databases">
        <title>Complete Genome Sequence of Peptococcaceae strain DCMF.</title>
        <authorList>
            <person name="Edwards R.J."/>
            <person name="Holland S.I."/>
            <person name="Deshpande N.P."/>
            <person name="Wong Y.K."/>
            <person name="Ertan H."/>
            <person name="Manefield M."/>
            <person name="Russell T.L."/>
            <person name="Lee M.J."/>
        </authorList>
    </citation>
    <scope>NUCLEOTIDE SEQUENCE [LARGE SCALE GENOMIC DNA]</scope>
    <source>
        <strain evidence="6 7">DCMF</strain>
    </source>
</reference>
<dbReference type="KEGG" id="fwa:DCMF_15795"/>
<feature type="domain" description="DUF4367" evidence="5">
    <location>
        <begin position="319"/>
        <end position="370"/>
    </location>
</feature>
<evidence type="ECO:0000259" key="4">
    <source>
        <dbReference type="Pfam" id="PF13490"/>
    </source>
</evidence>
<keyword evidence="7" id="KW-1185">Reference proteome</keyword>
<evidence type="ECO:0000256" key="3">
    <source>
        <dbReference type="SAM" id="Phobius"/>
    </source>
</evidence>
<proteinExistence type="inferred from homology"/>
<dbReference type="EMBL" id="CP017634">
    <property type="protein sequence ID" value="ATW26042.1"/>
    <property type="molecule type" value="Genomic_DNA"/>
</dbReference>
<dbReference type="AlphaFoldDB" id="A0A3G1KUB7"/>
<dbReference type="InterPro" id="IPR027383">
    <property type="entry name" value="Znf_put"/>
</dbReference>